<evidence type="ECO:0000256" key="6">
    <source>
        <dbReference type="ARBA" id="ARBA00022833"/>
    </source>
</evidence>
<dbReference type="InterPro" id="IPR013083">
    <property type="entry name" value="Znf_RING/FYVE/PHD"/>
</dbReference>
<evidence type="ECO:0000313" key="8">
    <source>
        <dbReference type="EMBL" id="MCL7038351.1"/>
    </source>
</evidence>
<gene>
    <name evidence="8" type="ORF">MKW94_028273</name>
</gene>
<dbReference type="AlphaFoldDB" id="A0AA41SN56"/>
<dbReference type="Proteomes" id="UP001177140">
    <property type="component" value="Unassembled WGS sequence"/>
</dbReference>
<keyword evidence="6" id="KW-0862">Zinc</keyword>
<evidence type="ECO:0000256" key="1">
    <source>
        <dbReference type="ARBA" id="ARBA00022679"/>
    </source>
</evidence>
<proteinExistence type="predicted"/>
<keyword evidence="2" id="KW-0479">Metal-binding</keyword>
<accession>A0AA41SN56</accession>
<organism evidence="8 9">
    <name type="scientific">Papaver nudicaule</name>
    <name type="common">Iceland poppy</name>
    <dbReference type="NCBI Taxonomy" id="74823"/>
    <lineage>
        <taxon>Eukaryota</taxon>
        <taxon>Viridiplantae</taxon>
        <taxon>Streptophyta</taxon>
        <taxon>Embryophyta</taxon>
        <taxon>Tracheophyta</taxon>
        <taxon>Spermatophyta</taxon>
        <taxon>Magnoliopsida</taxon>
        <taxon>Ranunculales</taxon>
        <taxon>Papaveraceae</taxon>
        <taxon>Papaveroideae</taxon>
        <taxon>Papaver</taxon>
    </lineage>
</organism>
<keyword evidence="3" id="KW-0677">Repeat</keyword>
<dbReference type="FunFam" id="3.30.40.10:FF:000230">
    <property type="entry name" value="RBR-type E3 ubiquitin transferase"/>
    <property type="match status" value="1"/>
</dbReference>
<comment type="caution">
    <text evidence="8">The sequence shown here is derived from an EMBL/GenBank/DDBJ whole genome shotgun (WGS) entry which is preliminary data.</text>
</comment>
<evidence type="ECO:0000256" key="3">
    <source>
        <dbReference type="ARBA" id="ARBA00022737"/>
    </source>
</evidence>
<evidence type="ECO:0000256" key="5">
    <source>
        <dbReference type="ARBA" id="ARBA00022786"/>
    </source>
</evidence>
<dbReference type="PROSITE" id="PS51873">
    <property type="entry name" value="TRIAD"/>
    <property type="match status" value="1"/>
</dbReference>
<evidence type="ECO:0000259" key="7">
    <source>
        <dbReference type="PROSITE" id="PS51873"/>
    </source>
</evidence>
<reference evidence="8" key="1">
    <citation type="submission" date="2022-03" db="EMBL/GenBank/DDBJ databases">
        <title>A functionally conserved STORR gene fusion in Papaver species that diverged 16.8 million years ago.</title>
        <authorList>
            <person name="Catania T."/>
        </authorList>
    </citation>
    <scope>NUCLEOTIDE SEQUENCE</scope>
    <source>
        <strain evidence="8">S-191538</strain>
    </source>
</reference>
<keyword evidence="5" id="KW-0833">Ubl conjugation pathway</keyword>
<feature type="domain" description="RING-type" evidence="7">
    <location>
        <begin position="1"/>
        <end position="121"/>
    </location>
</feature>
<dbReference type="InterPro" id="IPR031127">
    <property type="entry name" value="E3_UB_ligase_RBR"/>
</dbReference>
<dbReference type="InterPro" id="IPR017907">
    <property type="entry name" value="Znf_RING_CS"/>
</dbReference>
<dbReference type="EMBL" id="JAJJMA010189567">
    <property type="protein sequence ID" value="MCL7038351.1"/>
    <property type="molecule type" value="Genomic_DNA"/>
</dbReference>
<dbReference type="SUPFAM" id="SSF57850">
    <property type="entry name" value="RING/U-box"/>
    <property type="match status" value="1"/>
</dbReference>
<keyword evidence="1" id="KW-0808">Transferase</keyword>
<evidence type="ECO:0000313" key="9">
    <source>
        <dbReference type="Proteomes" id="UP001177140"/>
    </source>
</evidence>
<dbReference type="GO" id="GO:0016567">
    <property type="term" value="P:protein ubiquitination"/>
    <property type="evidence" value="ECO:0007669"/>
    <property type="project" value="InterPro"/>
</dbReference>
<dbReference type="GO" id="GO:0004842">
    <property type="term" value="F:ubiquitin-protein transferase activity"/>
    <property type="evidence" value="ECO:0007669"/>
    <property type="project" value="InterPro"/>
</dbReference>
<dbReference type="Pfam" id="PF00097">
    <property type="entry name" value="zf-C3HC4"/>
    <property type="match status" value="1"/>
</dbReference>
<dbReference type="InterPro" id="IPR044066">
    <property type="entry name" value="TRIAD_supradom"/>
</dbReference>
<protein>
    <recommendedName>
        <fullName evidence="7">RING-type domain-containing protein</fullName>
    </recommendedName>
</protein>
<dbReference type="InterPro" id="IPR018957">
    <property type="entry name" value="Znf_C3HC4_RING-type"/>
</dbReference>
<evidence type="ECO:0000256" key="4">
    <source>
        <dbReference type="ARBA" id="ARBA00022771"/>
    </source>
</evidence>
<sequence length="121" mass="13645">MINEAFEIKGCGHSYCSECMVRYVQSKIEENVISIGCPEIDCHGVLEPEICQSILPPEVFNRWGKALCEALILGTQKFYCPFKDCSALLHNEGGRKKILQSECPHCNRLFVHNVKFHGTQG</sequence>
<dbReference type="Gene3D" id="3.30.40.10">
    <property type="entry name" value="Zinc/RING finger domain, C3HC4 (zinc finger)"/>
    <property type="match status" value="1"/>
</dbReference>
<keyword evidence="4" id="KW-0863">Zinc-finger</keyword>
<dbReference type="PROSITE" id="PS00518">
    <property type="entry name" value="ZF_RING_1"/>
    <property type="match status" value="1"/>
</dbReference>
<dbReference type="PANTHER" id="PTHR11685">
    <property type="entry name" value="RBR FAMILY RING FINGER AND IBR DOMAIN-CONTAINING"/>
    <property type="match status" value="1"/>
</dbReference>
<name>A0AA41SN56_PAPNU</name>
<keyword evidence="9" id="KW-1185">Reference proteome</keyword>
<dbReference type="GO" id="GO:0008270">
    <property type="term" value="F:zinc ion binding"/>
    <property type="evidence" value="ECO:0007669"/>
    <property type="project" value="UniProtKB-KW"/>
</dbReference>
<evidence type="ECO:0000256" key="2">
    <source>
        <dbReference type="ARBA" id="ARBA00022723"/>
    </source>
</evidence>